<dbReference type="Proteomes" id="UP000390335">
    <property type="component" value="Unassembled WGS sequence"/>
</dbReference>
<accession>A0ABQ0ZA25</accession>
<comment type="caution">
    <text evidence="1">The sequence shown here is derived from an EMBL/GenBank/DDBJ whole genome shotgun (WGS) entry which is preliminary data.</text>
</comment>
<evidence type="ECO:0000313" key="1">
    <source>
        <dbReference type="EMBL" id="GES52172.1"/>
    </source>
</evidence>
<dbReference type="EMBL" id="BLAJ01000006">
    <property type="protein sequence ID" value="GES52172.1"/>
    <property type="molecule type" value="Genomic_DNA"/>
</dbReference>
<keyword evidence="2" id="KW-1185">Reference proteome</keyword>
<dbReference type="RefSeq" id="WP_173002552.1">
    <property type="nucleotide sequence ID" value="NZ_BLAJ01000006.1"/>
</dbReference>
<proteinExistence type="predicted"/>
<gene>
    <name evidence="1" type="ORF">RsS93_47860</name>
</gene>
<organism evidence="1 2">
    <name type="scientific">Rhizobium dioscoreae</name>
    <dbReference type="NCBI Taxonomy" id="2653122"/>
    <lineage>
        <taxon>Bacteria</taxon>
        <taxon>Pseudomonadati</taxon>
        <taxon>Pseudomonadota</taxon>
        <taxon>Alphaproteobacteria</taxon>
        <taxon>Hyphomicrobiales</taxon>
        <taxon>Rhizobiaceae</taxon>
        <taxon>Rhizobium/Agrobacterium group</taxon>
        <taxon>Rhizobium</taxon>
    </lineage>
</organism>
<name>A0ABQ0ZA25_9HYPH</name>
<protein>
    <submittedName>
        <fullName evidence="1">Uncharacterized protein</fullName>
    </submittedName>
</protein>
<evidence type="ECO:0000313" key="2">
    <source>
        <dbReference type="Proteomes" id="UP000390335"/>
    </source>
</evidence>
<reference evidence="1 2" key="1">
    <citation type="journal article" date="2020" name="Genome Biol. Evol.">
        <title>Rhizobium dioscoreae sp. nov., a plant growth-promoting bacterium isolated from yam (Dioscorea species).</title>
        <authorList>
            <person name="Ouyabe M."/>
            <person name="Tanaka N."/>
            <person name="Shiwa Y."/>
            <person name="Fujita N."/>
            <person name="Kikuno H."/>
            <person name="Babil P."/>
            <person name="Shiwachi H."/>
        </authorList>
    </citation>
    <scope>NUCLEOTIDE SEQUENCE [LARGE SCALE GENOMIC DNA]</scope>
    <source>
        <strain evidence="1 2">S-93</strain>
    </source>
</reference>
<sequence>MEERDTLIVLARDWYERDGWLGLMRSVMARQYLSKRGVTGSNPINGTVSVGVVS</sequence>